<sequence length="253" mass="29696">MNRKELKVLLDEKADLYNRPDFIQTDPIQIVHRFSKQQDIEIIGLLMATIAWGNRRSIINNGERLVQIMENSPHDFLLNTTEEDWQKIEFVHRTFNREDLLFFFSALKQHYSKESSLETMFLSVTNTPSIKEHIFHFRTTLLSYPHLQRTEKHISNPMSGSAAKRLNMFLRWMVRKDDRGIDFGIWNSIPQSSLRIPLDVHTGNVARKLGILSRKQNDWKALDEIHATLDSFDPKDPSRYDFALFGLGAFENY</sequence>
<dbReference type="Proteomes" id="UP001501126">
    <property type="component" value="Unassembled WGS sequence"/>
</dbReference>
<keyword evidence="2" id="KW-1185">Reference proteome</keyword>
<proteinExistence type="predicted"/>
<dbReference type="EMBL" id="BAAAFH010000011">
    <property type="protein sequence ID" value="GAA0875271.1"/>
    <property type="molecule type" value="Genomic_DNA"/>
</dbReference>
<dbReference type="Pfam" id="PF09674">
    <property type="entry name" value="DUF2400"/>
    <property type="match status" value="1"/>
</dbReference>
<dbReference type="NCBIfam" id="TIGR02757">
    <property type="entry name" value="TIGR02757 family protein"/>
    <property type="match status" value="1"/>
</dbReference>
<dbReference type="RefSeq" id="WP_343786578.1">
    <property type="nucleotide sequence ID" value="NZ_BAAAFH010000011.1"/>
</dbReference>
<organism evidence="1 2">
    <name type="scientific">Wandonia haliotis</name>
    <dbReference type="NCBI Taxonomy" id="574963"/>
    <lineage>
        <taxon>Bacteria</taxon>
        <taxon>Pseudomonadati</taxon>
        <taxon>Bacteroidota</taxon>
        <taxon>Flavobacteriia</taxon>
        <taxon>Flavobacteriales</taxon>
        <taxon>Crocinitomicaceae</taxon>
        <taxon>Wandonia</taxon>
    </lineage>
</organism>
<comment type="caution">
    <text evidence="1">The sequence shown here is derived from an EMBL/GenBank/DDBJ whole genome shotgun (WGS) entry which is preliminary data.</text>
</comment>
<dbReference type="InterPro" id="IPR014127">
    <property type="entry name" value="CHP02757"/>
</dbReference>
<protein>
    <submittedName>
        <fullName evidence="1">TIGR02757 family protein</fullName>
    </submittedName>
</protein>
<evidence type="ECO:0000313" key="2">
    <source>
        <dbReference type="Proteomes" id="UP001501126"/>
    </source>
</evidence>
<gene>
    <name evidence="1" type="ORF">GCM10009118_16800</name>
</gene>
<name>A0ABP3Y4I0_9FLAO</name>
<accession>A0ABP3Y4I0</accession>
<reference evidence="2" key="1">
    <citation type="journal article" date="2019" name="Int. J. Syst. Evol. Microbiol.">
        <title>The Global Catalogue of Microorganisms (GCM) 10K type strain sequencing project: providing services to taxonomists for standard genome sequencing and annotation.</title>
        <authorList>
            <consortium name="The Broad Institute Genomics Platform"/>
            <consortium name="The Broad Institute Genome Sequencing Center for Infectious Disease"/>
            <person name="Wu L."/>
            <person name="Ma J."/>
        </authorList>
    </citation>
    <scope>NUCLEOTIDE SEQUENCE [LARGE SCALE GENOMIC DNA]</scope>
    <source>
        <strain evidence="2">JCM 16083</strain>
    </source>
</reference>
<evidence type="ECO:0000313" key="1">
    <source>
        <dbReference type="EMBL" id="GAA0875271.1"/>
    </source>
</evidence>